<evidence type="ECO:0000313" key="1">
    <source>
        <dbReference type="EMBL" id="DAF93580.1"/>
    </source>
</evidence>
<organism evidence="1">
    <name type="scientific">Myoviridae sp. ctshb19</name>
    <dbReference type="NCBI Taxonomy" id="2825194"/>
    <lineage>
        <taxon>Viruses</taxon>
        <taxon>Duplodnaviria</taxon>
        <taxon>Heunggongvirae</taxon>
        <taxon>Uroviricota</taxon>
        <taxon>Caudoviricetes</taxon>
    </lineage>
</organism>
<reference evidence="1" key="1">
    <citation type="journal article" date="2021" name="Proc. Natl. Acad. Sci. U.S.A.">
        <title>A Catalog of Tens of Thousands of Viruses from Human Metagenomes Reveals Hidden Associations with Chronic Diseases.</title>
        <authorList>
            <person name="Tisza M.J."/>
            <person name="Buck C.B."/>
        </authorList>
    </citation>
    <scope>NUCLEOTIDE SEQUENCE</scope>
    <source>
        <strain evidence="1">Ctshb19</strain>
    </source>
</reference>
<sequence>MLPQNESELCKHLRDPRDCEVCDEEQTCRHGVRVDQIECEDCMEEECGDIPGTGEDE</sequence>
<accession>A0A8S5UGL7</accession>
<proteinExistence type="predicted"/>
<protein>
    <submittedName>
        <fullName evidence="1">Uncharacterized protein</fullName>
    </submittedName>
</protein>
<dbReference type="EMBL" id="BK016086">
    <property type="protein sequence ID" value="DAF93580.1"/>
    <property type="molecule type" value="Genomic_DNA"/>
</dbReference>
<name>A0A8S5UGL7_9CAUD</name>